<dbReference type="InterPro" id="IPR039426">
    <property type="entry name" value="TonB-dep_rcpt-like"/>
</dbReference>
<reference evidence="8 9" key="1">
    <citation type="submission" date="2022-02" db="EMBL/GenBank/DDBJ databases">
        <authorList>
            <person name="Min J."/>
        </authorList>
    </citation>
    <scope>NUCLEOTIDE SEQUENCE [LARGE SCALE GENOMIC DNA]</scope>
    <source>
        <strain evidence="8 9">GR10-1</strain>
    </source>
</reference>
<evidence type="ECO:0000256" key="7">
    <source>
        <dbReference type="ARBA" id="ARBA00023237"/>
    </source>
</evidence>
<keyword evidence="7" id="KW-0998">Cell outer membrane</keyword>
<evidence type="ECO:0000256" key="1">
    <source>
        <dbReference type="ARBA" id="ARBA00004571"/>
    </source>
</evidence>
<evidence type="ECO:0000256" key="3">
    <source>
        <dbReference type="ARBA" id="ARBA00022452"/>
    </source>
</evidence>
<comment type="subcellular location">
    <subcellularLocation>
        <location evidence="1">Cell outer membrane</location>
        <topology evidence="1">Multi-pass membrane protein</topology>
    </subcellularLocation>
</comment>
<keyword evidence="5" id="KW-0732">Signal</keyword>
<sequence>MPRKDNLTPSTNYALATNIATVDITGFETDVQVIAPIGTKQRLALNGGVVWLYSKSSQANPSFYISSSARFLGNFSAVYNVGNAMITLTGIYKNRKARETNGSSVFAEASLSKDYFLLNGRASYNFIKNRLGAFVQVDNIFDRTYSDLLGTVMPGRWLQGGLSFNLVK</sequence>
<dbReference type="Proteomes" id="UP001202248">
    <property type="component" value="Unassembled WGS sequence"/>
</dbReference>
<gene>
    <name evidence="8" type="ORF">MKP09_18245</name>
</gene>
<comment type="caution">
    <text evidence="8">The sequence shown here is derived from an EMBL/GenBank/DDBJ whole genome shotgun (WGS) entry which is preliminary data.</text>
</comment>
<evidence type="ECO:0000256" key="2">
    <source>
        <dbReference type="ARBA" id="ARBA00022448"/>
    </source>
</evidence>
<evidence type="ECO:0000256" key="4">
    <source>
        <dbReference type="ARBA" id="ARBA00022692"/>
    </source>
</evidence>
<evidence type="ECO:0000256" key="5">
    <source>
        <dbReference type="ARBA" id="ARBA00022729"/>
    </source>
</evidence>
<dbReference type="InterPro" id="IPR036942">
    <property type="entry name" value="Beta-barrel_TonB_sf"/>
</dbReference>
<protein>
    <submittedName>
        <fullName evidence="8">TonB-dependent receptor</fullName>
    </submittedName>
</protein>
<proteinExistence type="predicted"/>
<accession>A0ABS9SMV9</accession>
<organism evidence="8 9">
    <name type="scientific">Niabella ginsengisoli</name>
    <dbReference type="NCBI Taxonomy" id="522298"/>
    <lineage>
        <taxon>Bacteria</taxon>
        <taxon>Pseudomonadati</taxon>
        <taxon>Bacteroidota</taxon>
        <taxon>Chitinophagia</taxon>
        <taxon>Chitinophagales</taxon>
        <taxon>Chitinophagaceae</taxon>
        <taxon>Niabella</taxon>
    </lineage>
</organism>
<keyword evidence="2" id="KW-0813">Transport</keyword>
<dbReference type="Gene3D" id="2.40.170.20">
    <property type="entry name" value="TonB-dependent receptor, beta-barrel domain"/>
    <property type="match status" value="1"/>
</dbReference>
<dbReference type="SUPFAM" id="SSF56935">
    <property type="entry name" value="Porins"/>
    <property type="match status" value="1"/>
</dbReference>
<dbReference type="RefSeq" id="WP_240831747.1">
    <property type="nucleotide sequence ID" value="NZ_JAKWBL010000004.1"/>
</dbReference>
<name>A0ABS9SMV9_9BACT</name>
<keyword evidence="4" id="KW-0812">Transmembrane</keyword>
<evidence type="ECO:0000313" key="9">
    <source>
        <dbReference type="Proteomes" id="UP001202248"/>
    </source>
</evidence>
<keyword evidence="3" id="KW-1134">Transmembrane beta strand</keyword>
<keyword evidence="9" id="KW-1185">Reference proteome</keyword>
<dbReference type="PANTHER" id="PTHR30069:SF29">
    <property type="entry name" value="HEMOGLOBIN AND HEMOGLOBIN-HAPTOGLOBIN-BINDING PROTEIN 1-RELATED"/>
    <property type="match status" value="1"/>
</dbReference>
<evidence type="ECO:0000256" key="6">
    <source>
        <dbReference type="ARBA" id="ARBA00023136"/>
    </source>
</evidence>
<dbReference type="PANTHER" id="PTHR30069">
    <property type="entry name" value="TONB-DEPENDENT OUTER MEMBRANE RECEPTOR"/>
    <property type="match status" value="1"/>
</dbReference>
<evidence type="ECO:0000313" key="8">
    <source>
        <dbReference type="EMBL" id="MCH5599714.1"/>
    </source>
</evidence>
<keyword evidence="8" id="KW-0675">Receptor</keyword>
<dbReference type="EMBL" id="JAKWBL010000004">
    <property type="protein sequence ID" value="MCH5599714.1"/>
    <property type="molecule type" value="Genomic_DNA"/>
</dbReference>
<keyword evidence="6" id="KW-0472">Membrane</keyword>